<gene>
    <name evidence="2" type="ORF">RJT34_01401</name>
</gene>
<evidence type="ECO:0000313" key="2">
    <source>
        <dbReference type="EMBL" id="KAK7317299.1"/>
    </source>
</evidence>
<proteinExistence type="predicted"/>
<dbReference type="AlphaFoldDB" id="A0AAN9Q185"/>
<reference evidence="2 3" key="1">
    <citation type="submission" date="2024-01" db="EMBL/GenBank/DDBJ databases">
        <title>The genomes of 5 underutilized Papilionoideae crops provide insights into root nodulation and disease resistance.</title>
        <authorList>
            <person name="Yuan L."/>
        </authorList>
    </citation>
    <scope>NUCLEOTIDE SEQUENCE [LARGE SCALE GENOMIC DNA]</scope>
    <source>
        <strain evidence="2">LY-2023</strain>
        <tissue evidence="2">Leaf</tissue>
    </source>
</reference>
<protein>
    <submittedName>
        <fullName evidence="2">Uncharacterized protein</fullName>
    </submittedName>
</protein>
<dbReference type="Proteomes" id="UP001359559">
    <property type="component" value="Unassembled WGS sequence"/>
</dbReference>
<evidence type="ECO:0000313" key="3">
    <source>
        <dbReference type="Proteomes" id="UP001359559"/>
    </source>
</evidence>
<sequence length="108" mass="12564">MSTCFSVLVSNKFIFSFNNFLVHEAIRFSWHLLSKLYIHLSIFSTHALKSKQASEPSRSHAQPSNELLRQETVNRRRVTHQRRRVSEDVVHEVDRAAAFVAEENVNDL</sequence>
<feature type="compositionally biased region" description="Polar residues" evidence="1">
    <location>
        <begin position="53"/>
        <end position="67"/>
    </location>
</feature>
<evidence type="ECO:0000256" key="1">
    <source>
        <dbReference type="SAM" id="MobiDB-lite"/>
    </source>
</evidence>
<keyword evidence="3" id="KW-1185">Reference proteome</keyword>
<feature type="region of interest" description="Disordered" evidence="1">
    <location>
        <begin position="53"/>
        <end position="81"/>
    </location>
</feature>
<comment type="caution">
    <text evidence="2">The sequence shown here is derived from an EMBL/GenBank/DDBJ whole genome shotgun (WGS) entry which is preliminary data.</text>
</comment>
<name>A0AAN9Q185_CLITE</name>
<accession>A0AAN9Q185</accession>
<organism evidence="2 3">
    <name type="scientific">Clitoria ternatea</name>
    <name type="common">Butterfly pea</name>
    <dbReference type="NCBI Taxonomy" id="43366"/>
    <lineage>
        <taxon>Eukaryota</taxon>
        <taxon>Viridiplantae</taxon>
        <taxon>Streptophyta</taxon>
        <taxon>Embryophyta</taxon>
        <taxon>Tracheophyta</taxon>
        <taxon>Spermatophyta</taxon>
        <taxon>Magnoliopsida</taxon>
        <taxon>eudicotyledons</taxon>
        <taxon>Gunneridae</taxon>
        <taxon>Pentapetalae</taxon>
        <taxon>rosids</taxon>
        <taxon>fabids</taxon>
        <taxon>Fabales</taxon>
        <taxon>Fabaceae</taxon>
        <taxon>Papilionoideae</taxon>
        <taxon>50 kb inversion clade</taxon>
        <taxon>NPAAA clade</taxon>
        <taxon>indigoferoid/millettioid clade</taxon>
        <taxon>Phaseoleae</taxon>
        <taxon>Clitoria</taxon>
    </lineage>
</organism>
<dbReference type="EMBL" id="JAYKXN010000001">
    <property type="protein sequence ID" value="KAK7317299.1"/>
    <property type="molecule type" value="Genomic_DNA"/>
</dbReference>